<accession>A0A520KYC9</accession>
<evidence type="ECO:0000313" key="3">
    <source>
        <dbReference type="Proteomes" id="UP000320766"/>
    </source>
</evidence>
<gene>
    <name evidence="2" type="ORF">EF807_01385</name>
</gene>
<evidence type="ECO:0000313" key="2">
    <source>
        <dbReference type="EMBL" id="RZN72625.1"/>
    </source>
</evidence>
<organism evidence="2 3">
    <name type="scientific">Candidatus Methanolliviera hydrocarbonicum</name>
    <dbReference type="NCBI Taxonomy" id="2491085"/>
    <lineage>
        <taxon>Archaea</taxon>
        <taxon>Methanobacteriati</taxon>
        <taxon>Methanobacteriota</taxon>
        <taxon>Candidatus Methanoliparia</taxon>
        <taxon>Candidatus Methanoliparales</taxon>
        <taxon>Candidatus Methanollivieraceae</taxon>
        <taxon>Candidatus Methanolliviera</taxon>
    </lineage>
</organism>
<dbReference type="Proteomes" id="UP000320766">
    <property type="component" value="Unassembled WGS sequence"/>
</dbReference>
<feature type="coiled-coil region" evidence="1">
    <location>
        <begin position="332"/>
        <end position="359"/>
    </location>
</feature>
<reference evidence="2 3" key="1">
    <citation type="journal article" date="2019" name="Nat. Microbiol.">
        <title>Wide diversity of methane and short-chain alkane metabolisms in uncultured archaea.</title>
        <authorList>
            <person name="Borrel G."/>
            <person name="Adam P.S."/>
            <person name="McKay L.J."/>
            <person name="Chen L.X."/>
            <person name="Sierra-Garcia I.N."/>
            <person name="Sieber C.M."/>
            <person name="Letourneur Q."/>
            <person name="Ghozlane A."/>
            <person name="Andersen G.L."/>
            <person name="Li W.J."/>
            <person name="Hallam S.J."/>
            <person name="Muyzer G."/>
            <person name="de Oliveira V.M."/>
            <person name="Inskeep W.P."/>
            <person name="Banfield J.F."/>
            <person name="Gribaldo S."/>
        </authorList>
    </citation>
    <scope>NUCLEOTIDE SEQUENCE [LARGE SCALE GENOMIC DNA]</scope>
    <source>
        <strain evidence="2">NM1b</strain>
    </source>
</reference>
<keyword evidence="1" id="KW-0175">Coiled coil</keyword>
<proteinExistence type="predicted"/>
<name>A0A520KYC9_9EURY</name>
<sequence>MKKSGTADLPLHGGRTPRWLFDRMVKLAGGISEIIILEYGEDEFLKRISDPFWFQSLSCVLGFDWHSSGTTTTTCGALKVALNPEKDGIAVAGGKGKASKKTPEEIRRASEIFSLSDEKVRDLIYKSRMSAKIDNSCLQDGFDLYHHCLFLDEHGNWVVVQQGMSDTHARRYHWLSSDIESIVVEPHSAICGEREKNYVLDMTSIKSEETRKISVDIVKDNPQHIERYLTGNTTLLDFSESGFPEDLKMPKRHEILRIDLGKRGIQTLKKIYEIQPKNYEELVSIRGVGKKTIRSLALVSNVIYGSKLSWKDPVTYSYAHGGKDGHPFPVQRREYDESIEVLKNAVKDANIERKEKLRALKRMSDFLEG</sequence>
<dbReference type="AlphaFoldDB" id="A0A520KYC9"/>
<evidence type="ECO:0000256" key="1">
    <source>
        <dbReference type="SAM" id="Coils"/>
    </source>
</evidence>
<dbReference type="Pfam" id="PF05559">
    <property type="entry name" value="DUF763"/>
    <property type="match status" value="1"/>
</dbReference>
<comment type="caution">
    <text evidence="2">The sequence shown here is derived from an EMBL/GenBank/DDBJ whole genome shotgun (WGS) entry which is preliminary data.</text>
</comment>
<dbReference type="EMBL" id="RXIL01000027">
    <property type="protein sequence ID" value="RZN72625.1"/>
    <property type="molecule type" value="Genomic_DNA"/>
</dbReference>
<dbReference type="PANTHER" id="PTHR38597:SF1">
    <property type="entry name" value="BLL3834 PROTEIN"/>
    <property type="match status" value="1"/>
</dbReference>
<protein>
    <submittedName>
        <fullName evidence="2">DUF763 domain-containing protein</fullName>
    </submittedName>
</protein>
<dbReference type="InterPro" id="IPR008482">
    <property type="entry name" value="DUF763"/>
</dbReference>
<dbReference type="PANTHER" id="PTHR38597">
    <property type="entry name" value="BLL3834 PROTEIN"/>
    <property type="match status" value="1"/>
</dbReference>